<gene>
    <name evidence="1" type="ORF">MEA186_19772</name>
</gene>
<organism evidence="1 2">
    <name type="scientific">Mesorhizobium amorphae CCNWGS0123</name>
    <dbReference type="NCBI Taxonomy" id="1082933"/>
    <lineage>
        <taxon>Bacteria</taxon>
        <taxon>Pseudomonadati</taxon>
        <taxon>Pseudomonadota</taxon>
        <taxon>Alphaproteobacteria</taxon>
        <taxon>Hyphomicrobiales</taxon>
        <taxon>Phyllobacteriaceae</taxon>
        <taxon>Mesorhizobium</taxon>
    </lineage>
</organism>
<sequence>MAVLIQEQAVGGKWDRLLGKMRKLFPIGSKYAKLAST</sequence>
<evidence type="ECO:0000313" key="2">
    <source>
        <dbReference type="Proteomes" id="UP000002949"/>
    </source>
</evidence>
<evidence type="ECO:0000313" key="1">
    <source>
        <dbReference type="EMBL" id="EHH10217.1"/>
    </source>
</evidence>
<dbReference type="AlphaFoldDB" id="G6YDB7"/>
<dbReference type="EMBL" id="AGSN01000130">
    <property type="protein sequence ID" value="EHH10217.1"/>
    <property type="molecule type" value="Genomic_DNA"/>
</dbReference>
<reference evidence="1 2" key="1">
    <citation type="journal article" date="2012" name="J. Bacteriol.">
        <title>Draft Genome Sequence of Plant Growth-Promoting Rhizobium Mesorhizobium amorphae, Isolated from Zinc-Lead Mine Tailings.</title>
        <authorList>
            <person name="Hao X."/>
            <person name="Lin Y."/>
            <person name="Johnstone L."/>
            <person name="Baltrus D.A."/>
            <person name="Miller S.J."/>
            <person name="Wei G."/>
            <person name="Rensing C."/>
        </authorList>
    </citation>
    <scope>NUCLEOTIDE SEQUENCE [LARGE SCALE GENOMIC DNA]</scope>
    <source>
        <strain evidence="1 2">CCNWGS0123</strain>
    </source>
</reference>
<accession>G6YDB7</accession>
<proteinExistence type="predicted"/>
<name>G6YDB7_9HYPH</name>
<dbReference type="Proteomes" id="UP000002949">
    <property type="component" value="Unassembled WGS sequence"/>
</dbReference>
<dbReference type="PATRIC" id="fig|1082933.3.peg.3864"/>
<protein>
    <submittedName>
        <fullName evidence="1">Uncharacterized protein</fullName>
    </submittedName>
</protein>
<keyword evidence="2" id="KW-1185">Reference proteome</keyword>